<dbReference type="PRINTS" id="PR00038">
    <property type="entry name" value="HTHLUXR"/>
</dbReference>
<evidence type="ECO:0000259" key="4">
    <source>
        <dbReference type="PROSITE" id="PS50043"/>
    </source>
</evidence>
<dbReference type="GO" id="GO:0006355">
    <property type="term" value="P:regulation of DNA-templated transcription"/>
    <property type="evidence" value="ECO:0007669"/>
    <property type="project" value="InterPro"/>
</dbReference>
<proteinExistence type="predicted"/>
<dbReference type="GO" id="GO:0003677">
    <property type="term" value="F:DNA binding"/>
    <property type="evidence" value="ECO:0007669"/>
    <property type="project" value="UniProtKB-KW"/>
</dbReference>
<sequence>MLHNLLLASKPPQGTYVRRISDGKLEGCNTAFAKLLGYDNIEECIQNYVPPNHYSRTEDHDYFLDLLKKKGFVVMHEARFSLPNGKESNVQYSAYLSREKTHVEGVVTSVTEQPPLAGSADRSPQHLDRRFPASHLLNYLGRQQQSVLTELESKMLANVQDFILPYLDRIDQEDLSQQGKTQLDMARSLLMDITSPFAVNLSSKYRRLTPVERKVADMIRRGLSSKEIANTLCVSVNTVTVHRHRIRKKLGLTNKKTNLCSYLMSLDRRHTSVPIP</sequence>
<keyword evidence="2" id="KW-0238">DNA-binding</keyword>
<protein>
    <submittedName>
        <fullName evidence="5">Regulatory protein, luxR family</fullName>
    </submittedName>
</protein>
<organism evidence="5 6">
    <name type="scientific">Desulforhopalus singaporensis</name>
    <dbReference type="NCBI Taxonomy" id="91360"/>
    <lineage>
        <taxon>Bacteria</taxon>
        <taxon>Pseudomonadati</taxon>
        <taxon>Thermodesulfobacteriota</taxon>
        <taxon>Desulfobulbia</taxon>
        <taxon>Desulfobulbales</taxon>
        <taxon>Desulfocapsaceae</taxon>
        <taxon>Desulforhopalus</taxon>
    </lineage>
</organism>
<dbReference type="EMBL" id="FNJI01000007">
    <property type="protein sequence ID" value="SDO89597.1"/>
    <property type="molecule type" value="Genomic_DNA"/>
</dbReference>
<dbReference type="CDD" id="cd06170">
    <property type="entry name" value="LuxR_C_like"/>
    <property type="match status" value="1"/>
</dbReference>
<dbReference type="Proteomes" id="UP000199073">
    <property type="component" value="Unassembled WGS sequence"/>
</dbReference>
<dbReference type="InterPro" id="IPR000014">
    <property type="entry name" value="PAS"/>
</dbReference>
<reference evidence="5 6" key="1">
    <citation type="submission" date="2016-10" db="EMBL/GenBank/DDBJ databases">
        <authorList>
            <person name="de Groot N.N."/>
        </authorList>
    </citation>
    <scope>NUCLEOTIDE SEQUENCE [LARGE SCALE GENOMIC DNA]</scope>
    <source>
        <strain evidence="5 6">DSM 12130</strain>
    </source>
</reference>
<dbReference type="Gene3D" id="3.30.450.20">
    <property type="entry name" value="PAS domain"/>
    <property type="match status" value="1"/>
</dbReference>
<evidence type="ECO:0000256" key="1">
    <source>
        <dbReference type="ARBA" id="ARBA00023015"/>
    </source>
</evidence>
<evidence type="ECO:0000256" key="2">
    <source>
        <dbReference type="ARBA" id="ARBA00023125"/>
    </source>
</evidence>
<dbReference type="CDD" id="cd00130">
    <property type="entry name" value="PAS"/>
    <property type="match status" value="1"/>
</dbReference>
<dbReference type="PANTHER" id="PTHR44688:SF16">
    <property type="entry name" value="DNA-BINDING TRANSCRIPTIONAL ACTIVATOR DEVR_DOSR"/>
    <property type="match status" value="1"/>
</dbReference>
<keyword evidence="3" id="KW-0804">Transcription</keyword>
<evidence type="ECO:0000256" key="3">
    <source>
        <dbReference type="ARBA" id="ARBA00023163"/>
    </source>
</evidence>
<dbReference type="SMART" id="SM00421">
    <property type="entry name" value="HTH_LUXR"/>
    <property type="match status" value="1"/>
</dbReference>
<dbReference type="InterPro" id="IPR035965">
    <property type="entry name" value="PAS-like_dom_sf"/>
</dbReference>
<evidence type="ECO:0000313" key="5">
    <source>
        <dbReference type="EMBL" id="SDO89597.1"/>
    </source>
</evidence>
<dbReference type="PANTHER" id="PTHR44688">
    <property type="entry name" value="DNA-BINDING TRANSCRIPTIONAL ACTIVATOR DEVR_DOSR"/>
    <property type="match status" value="1"/>
</dbReference>
<dbReference type="SUPFAM" id="SSF55785">
    <property type="entry name" value="PYP-like sensor domain (PAS domain)"/>
    <property type="match status" value="1"/>
</dbReference>
<dbReference type="AlphaFoldDB" id="A0A1H0NA75"/>
<dbReference type="PROSITE" id="PS50043">
    <property type="entry name" value="HTH_LUXR_2"/>
    <property type="match status" value="1"/>
</dbReference>
<feature type="domain" description="HTH luxR-type" evidence="4">
    <location>
        <begin position="201"/>
        <end position="267"/>
    </location>
</feature>
<dbReference type="PROSITE" id="PS00622">
    <property type="entry name" value="HTH_LUXR_1"/>
    <property type="match status" value="1"/>
</dbReference>
<dbReference type="STRING" id="91360.SAMN05660330_01317"/>
<dbReference type="SUPFAM" id="SSF46894">
    <property type="entry name" value="C-terminal effector domain of the bipartite response regulators"/>
    <property type="match status" value="1"/>
</dbReference>
<dbReference type="Gene3D" id="1.10.10.10">
    <property type="entry name" value="Winged helix-like DNA-binding domain superfamily/Winged helix DNA-binding domain"/>
    <property type="match status" value="1"/>
</dbReference>
<dbReference type="InterPro" id="IPR036388">
    <property type="entry name" value="WH-like_DNA-bd_sf"/>
</dbReference>
<dbReference type="Pfam" id="PF00196">
    <property type="entry name" value="GerE"/>
    <property type="match status" value="1"/>
</dbReference>
<dbReference type="InterPro" id="IPR000792">
    <property type="entry name" value="Tscrpt_reg_LuxR_C"/>
</dbReference>
<keyword evidence="6" id="KW-1185">Reference proteome</keyword>
<dbReference type="InterPro" id="IPR016032">
    <property type="entry name" value="Sig_transdc_resp-reg_C-effctor"/>
</dbReference>
<keyword evidence="1" id="KW-0805">Transcription regulation</keyword>
<accession>A0A1H0NA75</accession>
<evidence type="ECO:0000313" key="6">
    <source>
        <dbReference type="Proteomes" id="UP000199073"/>
    </source>
</evidence>
<name>A0A1H0NA75_9BACT</name>
<gene>
    <name evidence="5" type="ORF">SAMN05660330_01317</name>
</gene>